<gene>
    <name evidence="1" type="ORF">AAG570_007298</name>
</gene>
<dbReference type="PANTHER" id="PTHR20929">
    <property type="entry name" value="LUNG ADENOMA SUSCEPTIBILITY 1-RELATED"/>
    <property type="match status" value="1"/>
</dbReference>
<accession>A0ABD0XVG2</accession>
<protein>
    <submittedName>
        <fullName evidence="1">Uncharacterized protein</fullName>
    </submittedName>
</protein>
<evidence type="ECO:0000313" key="1">
    <source>
        <dbReference type="EMBL" id="KAL1115267.1"/>
    </source>
</evidence>
<dbReference type="AlphaFoldDB" id="A0ABD0XVG2"/>
<reference evidence="1 2" key="1">
    <citation type="submission" date="2024-07" db="EMBL/GenBank/DDBJ databases">
        <title>Chromosome-level genome assembly of the water stick insect Ranatra chinensis (Heteroptera: Nepidae).</title>
        <authorList>
            <person name="Liu X."/>
        </authorList>
    </citation>
    <scope>NUCLEOTIDE SEQUENCE [LARGE SCALE GENOMIC DNA]</scope>
    <source>
        <strain evidence="1">Cailab_2021Rc</strain>
        <tissue evidence="1">Muscle</tissue>
    </source>
</reference>
<dbReference type="PANTHER" id="PTHR20929:SF11">
    <property type="entry name" value="DYNEIN AXONEMAL INTERMEDIATE CHAIN 7"/>
    <property type="match status" value="1"/>
</dbReference>
<comment type="caution">
    <text evidence="1">The sequence shown here is derived from an EMBL/GenBank/DDBJ whole genome shotgun (WGS) entry which is preliminary data.</text>
</comment>
<keyword evidence="2" id="KW-1185">Reference proteome</keyword>
<name>A0ABD0XVG2_9HEMI</name>
<sequence>MASKRRNMFYENKKQETTDIGLVFSVEIMRSGGVDLFPDHDSYLYVEGSAMKDFVLEYHLYHCMALLSPAFNFTWSRSCPNRSFSCSKSGWTLCVVSRTVITHMFYQNKKQETTEIAHTKRVSRWNLLAGPKKLVLQMREYTCRKRIPQYSTLLVRRDASLLVDCNEVSPSFSEQAIGTSDLDSLWTEDEPEEEVVTCIDKPETGEEFYPDLHSLAEALATRRAKETLEKPETRLVETVFFLLKATKVMSYS</sequence>
<dbReference type="Proteomes" id="UP001558652">
    <property type="component" value="Unassembled WGS sequence"/>
</dbReference>
<dbReference type="EMBL" id="JBFDAA010000020">
    <property type="protein sequence ID" value="KAL1115267.1"/>
    <property type="molecule type" value="Genomic_DNA"/>
</dbReference>
<evidence type="ECO:0000313" key="2">
    <source>
        <dbReference type="Proteomes" id="UP001558652"/>
    </source>
</evidence>
<dbReference type="InterPro" id="IPR023247">
    <property type="entry name" value="IC97/Dnai7-like"/>
</dbReference>
<proteinExistence type="predicted"/>
<organism evidence="1 2">
    <name type="scientific">Ranatra chinensis</name>
    <dbReference type="NCBI Taxonomy" id="642074"/>
    <lineage>
        <taxon>Eukaryota</taxon>
        <taxon>Metazoa</taxon>
        <taxon>Ecdysozoa</taxon>
        <taxon>Arthropoda</taxon>
        <taxon>Hexapoda</taxon>
        <taxon>Insecta</taxon>
        <taxon>Pterygota</taxon>
        <taxon>Neoptera</taxon>
        <taxon>Paraneoptera</taxon>
        <taxon>Hemiptera</taxon>
        <taxon>Heteroptera</taxon>
        <taxon>Panheteroptera</taxon>
        <taxon>Nepomorpha</taxon>
        <taxon>Nepidae</taxon>
        <taxon>Ranatrinae</taxon>
        <taxon>Ranatra</taxon>
    </lineage>
</organism>